<dbReference type="GO" id="GO:0005886">
    <property type="term" value="C:plasma membrane"/>
    <property type="evidence" value="ECO:0007669"/>
    <property type="project" value="UniProtKB-SubCell"/>
</dbReference>
<comment type="caution">
    <text evidence="9">The sequence shown here is derived from an EMBL/GenBank/DDBJ whole genome shotgun (WGS) entry which is preliminary data.</text>
</comment>
<feature type="transmembrane region" description="Helical" evidence="7">
    <location>
        <begin position="6"/>
        <end position="32"/>
    </location>
</feature>
<feature type="transmembrane region" description="Helical" evidence="7">
    <location>
        <begin position="99"/>
        <end position="122"/>
    </location>
</feature>
<evidence type="ECO:0000256" key="3">
    <source>
        <dbReference type="ARBA" id="ARBA00022475"/>
    </source>
</evidence>
<evidence type="ECO:0000256" key="7">
    <source>
        <dbReference type="RuleBase" id="RU367016"/>
    </source>
</evidence>
<evidence type="ECO:0000313" key="9">
    <source>
        <dbReference type="EMBL" id="MBA0127569.1"/>
    </source>
</evidence>
<proteinExistence type="inferred from homology"/>
<gene>
    <name evidence="9" type="ORF">H0B56_18650</name>
</gene>
<feature type="transmembrane region" description="Helical" evidence="7">
    <location>
        <begin position="129"/>
        <end position="153"/>
    </location>
</feature>
<comment type="similarity">
    <text evidence="2 7">Belongs to the DedA family.</text>
</comment>
<keyword evidence="10" id="KW-1185">Reference proteome</keyword>
<protein>
    <submittedName>
        <fullName evidence="9">DedA family protein</fullName>
    </submittedName>
</protein>
<evidence type="ECO:0000256" key="2">
    <source>
        <dbReference type="ARBA" id="ARBA00010792"/>
    </source>
</evidence>
<evidence type="ECO:0000259" key="8">
    <source>
        <dbReference type="Pfam" id="PF09335"/>
    </source>
</evidence>
<organism evidence="9 10">
    <name type="scientific">Haloechinothrix aidingensis</name>
    <dbReference type="NCBI Taxonomy" id="2752311"/>
    <lineage>
        <taxon>Bacteria</taxon>
        <taxon>Bacillati</taxon>
        <taxon>Actinomycetota</taxon>
        <taxon>Actinomycetes</taxon>
        <taxon>Pseudonocardiales</taxon>
        <taxon>Pseudonocardiaceae</taxon>
        <taxon>Haloechinothrix</taxon>
    </lineage>
</organism>
<dbReference type="PANTHER" id="PTHR30353">
    <property type="entry name" value="INNER MEMBRANE PROTEIN DEDA-RELATED"/>
    <property type="match status" value="1"/>
</dbReference>
<evidence type="ECO:0000256" key="4">
    <source>
        <dbReference type="ARBA" id="ARBA00022692"/>
    </source>
</evidence>
<feature type="transmembrane region" description="Helical" evidence="7">
    <location>
        <begin position="44"/>
        <end position="65"/>
    </location>
</feature>
<comment type="subcellular location">
    <subcellularLocation>
        <location evidence="1 7">Cell membrane</location>
        <topology evidence="1 7">Multi-pass membrane protein</topology>
    </subcellularLocation>
</comment>
<dbReference type="InterPro" id="IPR032818">
    <property type="entry name" value="DedA-like"/>
</dbReference>
<dbReference type="Pfam" id="PF09335">
    <property type="entry name" value="VTT_dom"/>
    <property type="match status" value="1"/>
</dbReference>
<keyword evidence="6 7" id="KW-0472">Membrane</keyword>
<evidence type="ECO:0000256" key="5">
    <source>
        <dbReference type="ARBA" id="ARBA00022989"/>
    </source>
</evidence>
<dbReference type="AlphaFoldDB" id="A0A838AE41"/>
<keyword evidence="5 7" id="KW-1133">Transmembrane helix</keyword>
<name>A0A838AE41_9PSEU</name>
<dbReference type="InterPro" id="IPR032816">
    <property type="entry name" value="VTT_dom"/>
</dbReference>
<evidence type="ECO:0000313" key="10">
    <source>
        <dbReference type="Proteomes" id="UP000582974"/>
    </source>
</evidence>
<keyword evidence="4 7" id="KW-0812">Transmembrane</keyword>
<dbReference type="Proteomes" id="UP000582974">
    <property type="component" value="Unassembled WGS sequence"/>
</dbReference>
<feature type="transmembrane region" description="Helical" evidence="7">
    <location>
        <begin position="165"/>
        <end position="183"/>
    </location>
</feature>
<keyword evidence="3 7" id="KW-1003">Cell membrane</keyword>
<accession>A0A838AE41</accession>
<dbReference type="PANTHER" id="PTHR30353:SF0">
    <property type="entry name" value="TRANSMEMBRANE PROTEIN"/>
    <property type="match status" value="1"/>
</dbReference>
<evidence type="ECO:0000256" key="1">
    <source>
        <dbReference type="ARBA" id="ARBA00004651"/>
    </source>
</evidence>
<evidence type="ECO:0000256" key="6">
    <source>
        <dbReference type="ARBA" id="ARBA00023136"/>
    </source>
</evidence>
<reference evidence="9 10" key="1">
    <citation type="submission" date="2020-07" db="EMBL/GenBank/DDBJ databases">
        <title>Genome of Haloechinothrix sp.</title>
        <authorList>
            <person name="Tang S.-K."/>
            <person name="Yang L."/>
            <person name="Zhu W.-Y."/>
        </authorList>
    </citation>
    <scope>NUCLEOTIDE SEQUENCE [LARGE SCALE GENOMIC DNA]</scope>
    <source>
        <strain evidence="9 10">YIM 98757</strain>
    </source>
</reference>
<sequence>MLWLVVLSFIFAQCGLIIGLVLPGGTLLFPVGIMLAQQGADLQVWLMAVAATIAAIAGNLTGYVIGHKAGTVVAARKGGTLLSREKVDRARTFLNRHGVLAVVAARWIPWAGTLTPLIAGAAGMDRRRYAWGSTLGAILWVPVVLFAGFYAAGLLTLVPQWLETTVVWVLIGLVVASTVYGVWRYVGEIRKPIDPTPGPEQVSQQHS</sequence>
<dbReference type="EMBL" id="JACCKD010000007">
    <property type="protein sequence ID" value="MBA0127569.1"/>
    <property type="molecule type" value="Genomic_DNA"/>
</dbReference>
<feature type="domain" description="VTT" evidence="8">
    <location>
        <begin position="23"/>
        <end position="148"/>
    </location>
</feature>